<dbReference type="PANTHER" id="PTHR33116:SF78">
    <property type="entry name" value="OS12G0587133 PROTEIN"/>
    <property type="match status" value="1"/>
</dbReference>
<dbReference type="AlphaFoldDB" id="A0A9J5WVP5"/>
<name>A0A9J5WVP5_SOLCO</name>
<keyword evidence="2" id="KW-1185">Reference proteome</keyword>
<evidence type="ECO:0000313" key="2">
    <source>
        <dbReference type="Proteomes" id="UP000824120"/>
    </source>
</evidence>
<organism evidence="1 2">
    <name type="scientific">Solanum commersonii</name>
    <name type="common">Commerson's wild potato</name>
    <name type="synonym">Commerson's nightshade</name>
    <dbReference type="NCBI Taxonomy" id="4109"/>
    <lineage>
        <taxon>Eukaryota</taxon>
        <taxon>Viridiplantae</taxon>
        <taxon>Streptophyta</taxon>
        <taxon>Embryophyta</taxon>
        <taxon>Tracheophyta</taxon>
        <taxon>Spermatophyta</taxon>
        <taxon>Magnoliopsida</taxon>
        <taxon>eudicotyledons</taxon>
        <taxon>Gunneridae</taxon>
        <taxon>Pentapetalae</taxon>
        <taxon>asterids</taxon>
        <taxon>lamiids</taxon>
        <taxon>Solanales</taxon>
        <taxon>Solanaceae</taxon>
        <taxon>Solanoideae</taxon>
        <taxon>Solaneae</taxon>
        <taxon>Solanum</taxon>
    </lineage>
</organism>
<dbReference type="OrthoDB" id="1434716at2759"/>
<dbReference type="Proteomes" id="UP000824120">
    <property type="component" value="Chromosome 10"/>
</dbReference>
<proteinExistence type="predicted"/>
<reference evidence="1 2" key="1">
    <citation type="submission" date="2020-09" db="EMBL/GenBank/DDBJ databases">
        <title>De no assembly of potato wild relative species, Solanum commersonii.</title>
        <authorList>
            <person name="Cho K."/>
        </authorList>
    </citation>
    <scope>NUCLEOTIDE SEQUENCE [LARGE SCALE GENOMIC DNA]</scope>
    <source>
        <strain evidence="1">LZ3.2</strain>
        <tissue evidence="1">Leaf</tissue>
    </source>
</reference>
<gene>
    <name evidence="1" type="ORF">H5410_050524</name>
</gene>
<evidence type="ECO:0000313" key="1">
    <source>
        <dbReference type="EMBL" id="KAG5579897.1"/>
    </source>
</evidence>
<dbReference type="PANTHER" id="PTHR33116">
    <property type="entry name" value="REVERSE TRANSCRIPTASE ZINC-BINDING DOMAIN-CONTAINING PROTEIN-RELATED-RELATED"/>
    <property type="match status" value="1"/>
</dbReference>
<protein>
    <submittedName>
        <fullName evidence="1">Uncharacterized protein</fullName>
    </submittedName>
</protein>
<dbReference type="EMBL" id="JACXVP010000010">
    <property type="protein sequence ID" value="KAG5579897.1"/>
    <property type="molecule type" value="Genomic_DNA"/>
</dbReference>
<sequence length="172" mass="19753">MDLLASNLGCQITTLPTRYLGMPLGAQNKDIGVWNDVLKRCDKKLARWKSHYLSLGGRLTLVKENRGYKLVKWDIVTLSRKHGELDMKKLSPRTPAFYRNGFGDSALKSYHYGIDSSLTNMDYKVISLLRRKIDFSNDLWIGEECLATLFPNLVILSQRNKDTISQMWRPQG</sequence>
<comment type="caution">
    <text evidence="1">The sequence shown here is derived from an EMBL/GenBank/DDBJ whole genome shotgun (WGS) entry which is preliminary data.</text>
</comment>
<accession>A0A9J5WVP5</accession>